<sequence length="300" mass="33741">MRKIILLIFLYLPALSQERKTDHKLEKALAELTQGFNGTAGVYVLNLKTGKYASLNGDTIFPTASIVKVPLLVGLFSKIEKGELGWHQALVYRDSAKYGGSGLMQFFKDSSATEVSVLAALMMAYSDNTTSLWNQQLAGGGEEVNKLMEQYGLKDTRVNSRTKGREEIRKIYGWGQTTPREMSALVAKIHRGEVISKAASERMYRLMTKGYYDEQAISEVPPYIQVAAKSGSVNESRSEVVLVNAPHGDYVFYVGTKNIKDQRWEADNEAVVMIRKISAYLWNYFEPKSGWKPAWDVLRK</sequence>
<evidence type="ECO:0000256" key="3">
    <source>
        <dbReference type="ARBA" id="ARBA00012865"/>
    </source>
</evidence>
<protein>
    <recommendedName>
        <fullName evidence="3">beta-lactamase</fullName>
        <ecNumber evidence="3">3.5.2.6</ecNumber>
    </recommendedName>
</protein>
<evidence type="ECO:0000259" key="4">
    <source>
        <dbReference type="Pfam" id="PF13354"/>
    </source>
</evidence>
<organism evidence="5 6">
    <name type="scientific">Chitinophaga niabensis</name>
    <dbReference type="NCBI Taxonomy" id="536979"/>
    <lineage>
        <taxon>Bacteria</taxon>
        <taxon>Pseudomonadati</taxon>
        <taxon>Bacteroidota</taxon>
        <taxon>Chitinophagia</taxon>
        <taxon>Chitinophagales</taxon>
        <taxon>Chitinophagaceae</taxon>
        <taxon>Chitinophaga</taxon>
    </lineage>
</organism>
<dbReference type="Proteomes" id="UP000185003">
    <property type="component" value="Unassembled WGS sequence"/>
</dbReference>
<gene>
    <name evidence="5" type="ORF">SAMN04488055_3579</name>
</gene>
<dbReference type="GO" id="GO:0008800">
    <property type="term" value="F:beta-lactamase activity"/>
    <property type="evidence" value="ECO:0007669"/>
    <property type="project" value="UniProtKB-EC"/>
</dbReference>
<comment type="similarity">
    <text evidence="2">Belongs to the class-A beta-lactamase family.</text>
</comment>
<dbReference type="SUPFAM" id="SSF56601">
    <property type="entry name" value="beta-lactamase/transpeptidase-like"/>
    <property type="match status" value="1"/>
</dbReference>
<evidence type="ECO:0000313" key="5">
    <source>
        <dbReference type="EMBL" id="SIO38574.1"/>
    </source>
</evidence>
<dbReference type="GO" id="GO:0046677">
    <property type="term" value="P:response to antibiotic"/>
    <property type="evidence" value="ECO:0007669"/>
    <property type="project" value="InterPro"/>
</dbReference>
<dbReference type="STRING" id="536979.SAMN04488055_3579"/>
<dbReference type="PANTHER" id="PTHR35333">
    <property type="entry name" value="BETA-LACTAMASE"/>
    <property type="match status" value="1"/>
</dbReference>
<comment type="catalytic activity">
    <reaction evidence="1">
        <text>a beta-lactam + H2O = a substituted beta-amino acid</text>
        <dbReference type="Rhea" id="RHEA:20401"/>
        <dbReference type="ChEBI" id="CHEBI:15377"/>
        <dbReference type="ChEBI" id="CHEBI:35627"/>
        <dbReference type="ChEBI" id="CHEBI:140347"/>
        <dbReference type="EC" id="3.5.2.6"/>
    </reaction>
</comment>
<proteinExistence type="inferred from homology"/>
<dbReference type="RefSeq" id="WP_074240801.1">
    <property type="nucleotide sequence ID" value="NZ_FSRA01000002.1"/>
</dbReference>
<dbReference type="InterPro" id="IPR012338">
    <property type="entry name" value="Beta-lactam/transpept-like"/>
</dbReference>
<reference evidence="5 6" key="1">
    <citation type="submission" date="2016-11" db="EMBL/GenBank/DDBJ databases">
        <authorList>
            <person name="Jaros S."/>
            <person name="Januszkiewicz K."/>
            <person name="Wedrychowicz H."/>
        </authorList>
    </citation>
    <scope>NUCLEOTIDE SEQUENCE [LARGE SCALE GENOMIC DNA]</scope>
    <source>
        <strain evidence="5 6">DSM 24787</strain>
    </source>
</reference>
<dbReference type="InterPro" id="IPR000871">
    <property type="entry name" value="Beta-lactam_class-A"/>
</dbReference>
<dbReference type="AlphaFoldDB" id="A0A1N6J2L7"/>
<dbReference type="EC" id="3.5.2.6" evidence="3"/>
<dbReference type="EMBL" id="FSRA01000002">
    <property type="protein sequence ID" value="SIO38574.1"/>
    <property type="molecule type" value="Genomic_DNA"/>
</dbReference>
<evidence type="ECO:0000256" key="1">
    <source>
        <dbReference type="ARBA" id="ARBA00001526"/>
    </source>
</evidence>
<accession>A0A1N6J2L7</accession>
<name>A0A1N6J2L7_9BACT</name>
<dbReference type="Pfam" id="PF13354">
    <property type="entry name" value="Beta-lactamase2"/>
    <property type="match status" value="1"/>
</dbReference>
<evidence type="ECO:0000256" key="2">
    <source>
        <dbReference type="ARBA" id="ARBA00009009"/>
    </source>
</evidence>
<dbReference type="PANTHER" id="PTHR35333:SF3">
    <property type="entry name" value="BETA-LACTAMASE-TYPE TRANSPEPTIDASE FOLD CONTAINING PROTEIN"/>
    <property type="match status" value="1"/>
</dbReference>
<dbReference type="GO" id="GO:0030655">
    <property type="term" value="P:beta-lactam antibiotic catabolic process"/>
    <property type="evidence" value="ECO:0007669"/>
    <property type="project" value="InterPro"/>
</dbReference>
<feature type="domain" description="Beta-lactamase class A catalytic" evidence="4">
    <location>
        <begin position="41"/>
        <end position="256"/>
    </location>
</feature>
<dbReference type="Gene3D" id="3.40.710.10">
    <property type="entry name" value="DD-peptidase/beta-lactamase superfamily"/>
    <property type="match status" value="1"/>
</dbReference>
<dbReference type="InterPro" id="IPR045155">
    <property type="entry name" value="Beta-lactam_cat"/>
</dbReference>
<dbReference type="OrthoDB" id="1422836at2"/>
<evidence type="ECO:0000313" key="6">
    <source>
        <dbReference type="Proteomes" id="UP000185003"/>
    </source>
</evidence>
<keyword evidence="6" id="KW-1185">Reference proteome</keyword>